<name>A0A2S4UX65_9BASI</name>
<dbReference type="Proteomes" id="UP000238274">
    <property type="component" value="Unassembled WGS sequence"/>
</dbReference>
<feature type="compositionally biased region" description="Polar residues" evidence="1">
    <location>
        <begin position="8"/>
        <end position="22"/>
    </location>
</feature>
<reference evidence="3" key="3">
    <citation type="journal article" date="2018" name="Mol. Plant Microbe Interact.">
        <title>Genome sequence resources for the wheat stripe rust pathogen (Puccinia striiformis f. sp. tritici) and the barley stripe rust pathogen (Puccinia striiformis f. sp. hordei).</title>
        <authorList>
            <person name="Xia C."/>
            <person name="Wang M."/>
            <person name="Yin C."/>
            <person name="Cornejo O.E."/>
            <person name="Hulbert S.H."/>
            <person name="Chen X."/>
        </authorList>
    </citation>
    <scope>NUCLEOTIDE SEQUENCE [LARGE SCALE GENOMIC DNA]</scope>
    <source>
        <strain evidence="3">93TX-2</strain>
    </source>
</reference>
<evidence type="ECO:0000313" key="2">
    <source>
        <dbReference type="EMBL" id="POW01857.1"/>
    </source>
</evidence>
<feature type="region of interest" description="Disordered" evidence="1">
    <location>
        <begin position="1"/>
        <end position="22"/>
    </location>
</feature>
<gene>
    <name evidence="2" type="ORF">PSHT_12356</name>
</gene>
<dbReference type="VEuPathDB" id="FungiDB:PSHT_12356"/>
<proteinExistence type="predicted"/>
<comment type="caution">
    <text evidence="2">The sequence shown here is derived from an EMBL/GenBank/DDBJ whole genome shotgun (WGS) entry which is preliminary data.</text>
</comment>
<protein>
    <submittedName>
        <fullName evidence="2">Uncharacterized protein</fullName>
    </submittedName>
</protein>
<dbReference type="AlphaFoldDB" id="A0A2S4UX65"/>
<reference evidence="2 3" key="1">
    <citation type="submission" date="2017-12" db="EMBL/GenBank/DDBJ databases">
        <title>Gene loss provides genomic basis for host adaptation in cereal stripe rust fungi.</title>
        <authorList>
            <person name="Xia C."/>
        </authorList>
    </citation>
    <scope>NUCLEOTIDE SEQUENCE [LARGE SCALE GENOMIC DNA]</scope>
    <source>
        <strain evidence="2 3">93TX-2</strain>
    </source>
</reference>
<accession>A0A2S4UX65</accession>
<reference evidence="3" key="2">
    <citation type="journal article" date="2018" name="BMC Genomics">
        <title>Genomic insights into host adaptation between the wheat stripe rust pathogen (Puccinia striiformis f. sp. tritici) and the barley stripe rust pathogen (Puccinia striiformis f. sp. hordei).</title>
        <authorList>
            <person name="Xia C."/>
            <person name="Wang M."/>
            <person name="Yin C."/>
            <person name="Cornejo O.E."/>
            <person name="Hulbert S.H."/>
            <person name="Chen X."/>
        </authorList>
    </citation>
    <scope>NUCLEOTIDE SEQUENCE [LARGE SCALE GENOMIC DNA]</scope>
    <source>
        <strain evidence="3">93TX-2</strain>
    </source>
</reference>
<evidence type="ECO:0000313" key="3">
    <source>
        <dbReference type="Proteomes" id="UP000238274"/>
    </source>
</evidence>
<feature type="non-terminal residue" evidence="2">
    <location>
        <position position="1"/>
    </location>
</feature>
<evidence type="ECO:0000256" key="1">
    <source>
        <dbReference type="SAM" id="MobiDB-lite"/>
    </source>
</evidence>
<dbReference type="EMBL" id="PKSM01000224">
    <property type="protein sequence ID" value="POW01857.1"/>
    <property type="molecule type" value="Genomic_DNA"/>
</dbReference>
<keyword evidence="3" id="KW-1185">Reference proteome</keyword>
<organism evidence="2 3">
    <name type="scientific">Puccinia striiformis</name>
    <dbReference type="NCBI Taxonomy" id="27350"/>
    <lineage>
        <taxon>Eukaryota</taxon>
        <taxon>Fungi</taxon>
        <taxon>Dikarya</taxon>
        <taxon>Basidiomycota</taxon>
        <taxon>Pucciniomycotina</taxon>
        <taxon>Pucciniomycetes</taxon>
        <taxon>Pucciniales</taxon>
        <taxon>Pucciniaceae</taxon>
        <taxon>Puccinia</taxon>
    </lineage>
</organism>
<sequence length="67" mass="7643">LRLRSEHQQPGNTRPGTESSQVLGKLERCRLSDWILVQKAGPSMRLVWSLRIHVHTLGGVLIHHRSL</sequence>